<reference evidence="1 2" key="1">
    <citation type="journal article" date="2022" name="bioRxiv">
        <title>An ancient truncated duplication of the anti-Mullerian hormone receptor type 2 gene is a potential conserved master sex determinant in the Pangasiidae catfish family.</title>
        <authorList>
            <person name="Wen M."/>
            <person name="Pan Q."/>
            <person name="Jouanno E."/>
            <person name="Montfort J."/>
            <person name="Zahm M."/>
            <person name="Cabau C."/>
            <person name="Klopp C."/>
            <person name="Iampietro C."/>
            <person name="Roques C."/>
            <person name="Bouchez O."/>
            <person name="Castinel A."/>
            <person name="Donnadieu C."/>
            <person name="Parrinello H."/>
            <person name="Poncet C."/>
            <person name="Belmonte E."/>
            <person name="Gautier V."/>
            <person name="Avarre J.-C."/>
            <person name="Dugue R."/>
            <person name="Gustiano R."/>
            <person name="Ha T.T.T."/>
            <person name="Campet M."/>
            <person name="Sriphairoj K."/>
            <person name="Ribolli J."/>
            <person name="de Almeida F.L."/>
            <person name="Desvignes T."/>
            <person name="Postlethwait J.H."/>
            <person name="Bucao C.F."/>
            <person name="Robinson-Rechavi M."/>
            <person name="Bobe J."/>
            <person name="Herpin A."/>
            <person name="Guiguen Y."/>
        </authorList>
    </citation>
    <scope>NUCLEOTIDE SEQUENCE [LARGE SCALE GENOMIC DNA]</scope>
    <source>
        <strain evidence="1">YG-Dec2019</strain>
    </source>
</reference>
<proteinExistence type="predicted"/>
<evidence type="ECO:0000313" key="2">
    <source>
        <dbReference type="Proteomes" id="UP000829447"/>
    </source>
</evidence>
<dbReference type="EMBL" id="CM040469">
    <property type="protein sequence ID" value="MCI4387095.1"/>
    <property type="molecule type" value="Genomic_DNA"/>
</dbReference>
<protein>
    <submittedName>
        <fullName evidence="1">Uncharacterized protein</fullName>
    </submittedName>
</protein>
<organism evidence="1 2">
    <name type="scientific">Pangasianodon gigas</name>
    <name type="common">Mekong giant catfish</name>
    <name type="synonym">Pangasius gigas</name>
    <dbReference type="NCBI Taxonomy" id="30993"/>
    <lineage>
        <taxon>Eukaryota</taxon>
        <taxon>Metazoa</taxon>
        <taxon>Chordata</taxon>
        <taxon>Craniata</taxon>
        <taxon>Vertebrata</taxon>
        <taxon>Euteleostomi</taxon>
        <taxon>Actinopterygii</taxon>
        <taxon>Neopterygii</taxon>
        <taxon>Teleostei</taxon>
        <taxon>Ostariophysi</taxon>
        <taxon>Siluriformes</taxon>
        <taxon>Pangasiidae</taxon>
        <taxon>Pangasianodon</taxon>
    </lineage>
</organism>
<gene>
    <name evidence="1" type="ORF">PGIGA_G00070150</name>
</gene>
<keyword evidence="2" id="KW-1185">Reference proteome</keyword>
<accession>A0ACC5X7I6</accession>
<name>A0ACC5X7I6_PANGG</name>
<comment type="caution">
    <text evidence="1">The sequence shown here is derived from an EMBL/GenBank/DDBJ whole genome shotgun (WGS) entry which is preliminary data.</text>
</comment>
<dbReference type="Proteomes" id="UP000829447">
    <property type="component" value="Linkage Group LG16"/>
</dbReference>
<evidence type="ECO:0000313" key="1">
    <source>
        <dbReference type="EMBL" id="MCI4387095.1"/>
    </source>
</evidence>
<sequence>MLSAVPLGSVLTFTVHFHDSSGEALHSHNSQLTFSTNRDDLVQVGKGVSNSSLTVRTVNVGLTLLSVWDSEQSGLVDYVALPVHHAIQPADAHDLVPADVVCFSAQLLSHDGLSGTWSSSSSAILEIHPKTGVAVARDVGTVTVYYEIPGHLRTYREVVVNSVSRTVATVPSGSVRNERETKVLLTTRERGTNLIGSCSLAQLESVASLQPEKSISCRLQFTSDAVDFSAHDVYHTHTTFDTSTGVYSCVLTLGPMTEQQVKVLGVSMSGVRVEADVEGSRFSGERVSAELQVNPGFYSDQTHIILSSQHTTAEFSVYGATGLLQHLQVKSSSPSILVQEKEVSSTYPSFIRYTVTLLNLRDVTSASVTVSSPGSDQQLLIPITVVHTADPSSTTRAGVVGGEGVGILQQFMDSYQVMFFTLFALLAGTAVIVIVCHAIFSPRDPPVHPAFIQRTPPAPAGVVGGEGVGILQQFMDSYQVMFFTLFALLAGTAVIVIVCHAIFSPRDPPVHPAFIQRTPPTPASPAASHFNSSLHSSDLRSSPKLRLFSPDYNCR</sequence>